<dbReference type="STRING" id="1033734.GCA_000285535_02262"/>
<accession>A0A4S3PRQ4</accession>
<evidence type="ECO:0000313" key="1">
    <source>
        <dbReference type="EMBL" id="THE12339.1"/>
    </source>
</evidence>
<protein>
    <recommendedName>
        <fullName evidence="3">Flagellar protein</fullName>
    </recommendedName>
</protein>
<organism evidence="1 2">
    <name type="scientific">Bacillus timonensis</name>
    <dbReference type="NCBI Taxonomy" id="1033734"/>
    <lineage>
        <taxon>Bacteria</taxon>
        <taxon>Bacillati</taxon>
        <taxon>Bacillota</taxon>
        <taxon>Bacilli</taxon>
        <taxon>Bacillales</taxon>
        <taxon>Bacillaceae</taxon>
        <taxon>Bacillus</taxon>
    </lineage>
</organism>
<name>A0A4S3PRQ4_9BACI</name>
<dbReference type="OrthoDB" id="1739831at2"/>
<sequence>MGELMNCPNCGALFVKTNLRDVCEKCYKEENQAFETVYTFIRKKENRTATIHEASKGTGVDEELIIKFIRTGRLKLAQFPNLGYPCQKCRTIIREGILCDNCSKELRSELSIFEQDEERKIELEERNRGTYFAEKKF</sequence>
<dbReference type="RefSeq" id="WP_136379780.1">
    <property type="nucleotide sequence ID" value="NZ_SLUB01000018.1"/>
</dbReference>
<reference evidence="1 2" key="1">
    <citation type="journal article" date="2019" name="Indoor Air">
        <title>Impacts of indoor surface finishes on bacterial viability.</title>
        <authorList>
            <person name="Hu J."/>
            <person name="Maamar S.B."/>
            <person name="Glawe A.J."/>
            <person name="Gottel N."/>
            <person name="Gilbert J.A."/>
            <person name="Hartmann E.M."/>
        </authorList>
    </citation>
    <scope>NUCLEOTIDE SEQUENCE [LARGE SCALE GENOMIC DNA]</scope>
    <source>
        <strain evidence="1 2">AF060A6</strain>
    </source>
</reference>
<comment type="caution">
    <text evidence="1">The sequence shown here is derived from an EMBL/GenBank/DDBJ whole genome shotgun (WGS) entry which is preliminary data.</text>
</comment>
<keyword evidence="2" id="KW-1185">Reference proteome</keyword>
<evidence type="ECO:0008006" key="3">
    <source>
        <dbReference type="Google" id="ProtNLM"/>
    </source>
</evidence>
<evidence type="ECO:0000313" key="2">
    <source>
        <dbReference type="Proteomes" id="UP000306477"/>
    </source>
</evidence>
<dbReference type="InterPro" id="IPR022258">
    <property type="entry name" value="Flagellar_operon_YvyF"/>
</dbReference>
<proteinExistence type="predicted"/>
<dbReference type="NCBIfam" id="TIGR03826">
    <property type="entry name" value="YvyF"/>
    <property type="match status" value="1"/>
</dbReference>
<gene>
    <name evidence="1" type="ORF">E1I69_11600</name>
</gene>
<dbReference type="AlphaFoldDB" id="A0A4S3PRQ4"/>
<dbReference type="Proteomes" id="UP000306477">
    <property type="component" value="Unassembled WGS sequence"/>
</dbReference>
<dbReference type="EMBL" id="SLUB01000018">
    <property type="protein sequence ID" value="THE12339.1"/>
    <property type="molecule type" value="Genomic_DNA"/>
</dbReference>